<accession>A0AAN7LBW8</accession>
<dbReference type="EMBL" id="JAXQNO010000017">
    <property type="protein sequence ID" value="KAK4778840.1"/>
    <property type="molecule type" value="Genomic_DNA"/>
</dbReference>
<keyword evidence="2" id="KW-1185">Reference proteome</keyword>
<reference evidence="1 2" key="1">
    <citation type="journal article" date="2023" name="Hortic Res">
        <title>Pangenome of water caltrop reveals structural variations and asymmetric subgenome divergence after allopolyploidization.</title>
        <authorList>
            <person name="Zhang X."/>
            <person name="Chen Y."/>
            <person name="Wang L."/>
            <person name="Yuan Y."/>
            <person name="Fang M."/>
            <person name="Shi L."/>
            <person name="Lu R."/>
            <person name="Comes H.P."/>
            <person name="Ma Y."/>
            <person name="Chen Y."/>
            <person name="Huang G."/>
            <person name="Zhou Y."/>
            <person name="Zheng Z."/>
            <person name="Qiu Y."/>
        </authorList>
    </citation>
    <scope>NUCLEOTIDE SEQUENCE [LARGE SCALE GENOMIC DNA]</scope>
    <source>
        <strain evidence="1">F231</strain>
    </source>
</reference>
<proteinExistence type="predicted"/>
<gene>
    <name evidence="1" type="ORF">SAY86_006368</name>
</gene>
<name>A0AAN7LBW8_TRANT</name>
<evidence type="ECO:0000313" key="1">
    <source>
        <dbReference type="EMBL" id="KAK4778840.1"/>
    </source>
</evidence>
<comment type="caution">
    <text evidence="1">The sequence shown here is derived from an EMBL/GenBank/DDBJ whole genome shotgun (WGS) entry which is preliminary data.</text>
</comment>
<dbReference type="Proteomes" id="UP001346149">
    <property type="component" value="Unassembled WGS sequence"/>
</dbReference>
<evidence type="ECO:0000313" key="2">
    <source>
        <dbReference type="Proteomes" id="UP001346149"/>
    </source>
</evidence>
<sequence>MSMSSLLAVFSGAGRFVRLKGAVWLIVMHVRGAFFLLGLSVQVAGRSWRVEIPPGKQRGGGPSVGGAHRWSPPLPRDYQTIVYENFVLRNSFSGENCGEDIDILSSVRRLLAESPPDPRIADLAFNCCRQSLIAPKGLR</sequence>
<organism evidence="1 2">
    <name type="scientific">Trapa natans</name>
    <name type="common">Water chestnut</name>
    <dbReference type="NCBI Taxonomy" id="22666"/>
    <lineage>
        <taxon>Eukaryota</taxon>
        <taxon>Viridiplantae</taxon>
        <taxon>Streptophyta</taxon>
        <taxon>Embryophyta</taxon>
        <taxon>Tracheophyta</taxon>
        <taxon>Spermatophyta</taxon>
        <taxon>Magnoliopsida</taxon>
        <taxon>eudicotyledons</taxon>
        <taxon>Gunneridae</taxon>
        <taxon>Pentapetalae</taxon>
        <taxon>rosids</taxon>
        <taxon>malvids</taxon>
        <taxon>Myrtales</taxon>
        <taxon>Lythraceae</taxon>
        <taxon>Trapa</taxon>
    </lineage>
</organism>
<protein>
    <submittedName>
        <fullName evidence="1">Uncharacterized protein</fullName>
    </submittedName>
</protein>
<dbReference type="AlphaFoldDB" id="A0AAN7LBW8"/>